<comment type="caution">
    <text evidence="2">The sequence shown here is derived from an EMBL/GenBank/DDBJ whole genome shotgun (WGS) entry which is preliminary data.</text>
</comment>
<organism evidence="2 3">
    <name type="scientific">Symbiodinium pilosum</name>
    <name type="common">Dinoflagellate</name>
    <dbReference type="NCBI Taxonomy" id="2952"/>
    <lineage>
        <taxon>Eukaryota</taxon>
        <taxon>Sar</taxon>
        <taxon>Alveolata</taxon>
        <taxon>Dinophyceae</taxon>
        <taxon>Suessiales</taxon>
        <taxon>Symbiodiniaceae</taxon>
        <taxon>Symbiodinium</taxon>
    </lineage>
</organism>
<accession>A0A812MWT6</accession>
<gene>
    <name evidence="2" type="ORF">SPIL2461_LOCUS5840</name>
</gene>
<evidence type="ECO:0000313" key="3">
    <source>
        <dbReference type="Proteomes" id="UP000649617"/>
    </source>
</evidence>
<dbReference type="AlphaFoldDB" id="A0A812MWT6"/>
<feature type="region of interest" description="Disordered" evidence="1">
    <location>
        <begin position="1"/>
        <end position="34"/>
    </location>
</feature>
<dbReference type="EMBL" id="CAJNIZ010008502">
    <property type="protein sequence ID" value="CAE7268107.1"/>
    <property type="molecule type" value="Genomic_DNA"/>
</dbReference>
<keyword evidence="3" id="KW-1185">Reference proteome</keyword>
<feature type="compositionally biased region" description="Basic and acidic residues" evidence="1">
    <location>
        <begin position="1"/>
        <end position="10"/>
    </location>
</feature>
<dbReference type="OrthoDB" id="1939643at2759"/>
<evidence type="ECO:0000256" key="1">
    <source>
        <dbReference type="SAM" id="MobiDB-lite"/>
    </source>
</evidence>
<evidence type="ECO:0000313" key="2">
    <source>
        <dbReference type="EMBL" id="CAE7268107.1"/>
    </source>
</evidence>
<sequence length="114" mass="12344">AVRRPEVAGERRKRPAALDDDSQLSLPTQPRKRPFPAALRGVELVEVPPCAIEALAAHGPDGGADLAAPRRRATRVRFPPLQAWRGERVVFERPPGSDAPQMKGAQGTEHGCAR</sequence>
<reference evidence="2" key="1">
    <citation type="submission" date="2021-02" db="EMBL/GenBank/DDBJ databases">
        <authorList>
            <person name="Dougan E. K."/>
            <person name="Rhodes N."/>
            <person name="Thang M."/>
            <person name="Chan C."/>
        </authorList>
    </citation>
    <scope>NUCLEOTIDE SEQUENCE</scope>
</reference>
<dbReference type="Proteomes" id="UP000649617">
    <property type="component" value="Unassembled WGS sequence"/>
</dbReference>
<protein>
    <submittedName>
        <fullName evidence="2">Uncharacterized protein</fullName>
    </submittedName>
</protein>
<feature type="non-terminal residue" evidence="2">
    <location>
        <position position="1"/>
    </location>
</feature>
<proteinExistence type="predicted"/>
<name>A0A812MWT6_SYMPI</name>
<feature type="region of interest" description="Disordered" evidence="1">
    <location>
        <begin position="89"/>
        <end position="114"/>
    </location>
</feature>